<organism evidence="4 5">
    <name type="scientific">Agrococcus terreus</name>
    <dbReference type="NCBI Taxonomy" id="574649"/>
    <lineage>
        <taxon>Bacteria</taxon>
        <taxon>Bacillati</taxon>
        <taxon>Actinomycetota</taxon>
        <taxon>Actinomycetes</taxon>
        <taxon>Micrococcales</taxon>
        <taxon>Microbacteriaceae</taxon>
        <taxon>Agrococcus</taxon>
    </lineage>
</organism>
<feature type="region of interest" description="Disordered" evidence="1">
    <location>
        <begin position="1"/>
        <end position="24"/>
    </location>
</feature>
<dbReference type="RefSeq" id="WP_188715791.1">
    <property type="nucleotide sequence ID" value="NZ_BAABBD010000001.1"/>
</dbReference>
<dbReference type="PANTHER" id="PTHR31616:SF10">
    <property type="entry name" value="TREHALASE"/>
    <property type="match status" value="1"/>
</dbReference>
<accession>A0ABQ2KD00</accession>
<dbReference type="GO" id="GO:0016787">
    <property type="term" value="F:hydrolase activity"/>
    <property type="evidence" value="ECO:0007669"/>
    <property type="project" value="UniProtKB-KW"/>
</dbReference>
<dbReference type="Proteomes" id="UP000626982">
    <property type="component" value="Unassembled WGS sequence"/>
</dbReference>
<feature type="compositionally biased region" description="Basic and acidic residues" evidence="1">
    <location>
        <begin position="1"/>
        <end position="10"/>
    </location>
</feature>
<dbReference type="PANTHER" id="PTHR31616">
    <property type="entry name" value="TREHALASE"/>
    <property type="match status" value="1"/>
</dbReference>
<evidence type="ECO:0000313" key="4">
    <source>
        <dbReference type="EMBL" id="GGN78989.1"/>
    </source>
</evidence>
<comment type="caution">
    <text evidence="4">The sequence shown here is derived from an EMBL/GenBank/DDBJ whole genome shotgun (WGS) entry which is preliminary data.</text>
</comment>
<dbReference type="InterPro" id="IPR045582">
    <property type="entry name" value="Trehalase-like_N"/>
</dbReference>
<name>A0ABQ2KD00_9MICO</name>
<evidence type="ECO:0000259" key="3">
    <source>
        <dbReference type="Pfam" id="PF19291"/>
    </source>
</evidence>
<gene>
    <name evidence="4" type="ORF">GCM10010968_05400</name>
</gene>
<keyword evidence="5" id="KW-1185">Reference proteome</keyword>
<evidence type="ECO:0000256" key="1">
    <source>
        <dbReference type="SAM" id="MobiDB-lite"/>
    </source>
</evidence>
<dbReference type="InterPro" id="IPR008928">
    <property type="entry name" value="6-hairpin_glycosidase_sf"/>
</dbReference>
<dbReference type="Pfam" id="PF00723">
    <property type="entry name" value="Glyco_hydro_15"/>
    <property type="match status" value="1"/>
</dbReference>
<proteinExistence type="predicted"/>
<dbReference type="InterPro" id="IPR012341">
    <property type="entry name" value="6hp_glycosidase-like_sf"/>
</dbReference>
<evidence type="ECO:0000259" key="2">
    <source>
        <dbReference type="Pfam" id="PF00723"/>
    </source>
</evidence>
<dbReference type="Pfam" id="PF19291">
    <property type="entry name" value="TREH_N"/>
    <property type="match status" value="1"/>
</dbReference>
<evidence type="ECO:0000313" key="5">
    <source>
        <dbReference type="Proteomes" id="UP000626982"/>
    </source>
</evidence>
<feature type="domain" description="Trehalase-like N-terminal" evidence="3">
    <location>
        <begin position="24"/>
        <end position="174"/>
    </location>
</feature>
<dbReference type="SUPFAM" id="SSF48208">
    <property type="entry name" value="Six-hairpin glycosidases"/>
    <property type="match status" value="1"/>
</dbReference>
<sequence length="615" mass="68243">MQDEALRVQRPDPAAELDQGRPTPQPIEDYAMIGDRTTAALVGLDGSIDWLCLPRFDSPACFAAILGGPEHGRWRLAPVDEAIVTRRYVPGSLVLETTYRTATGVVRVTDAMPTGDGVADVLRVVEGVEGEVELEQELIVRFHYGRAAPWVRRLEVDGEEVLSMIAGPDRLVLRSDPLPESGHHAHRARFAVRAGERRALDLRWQRSWRPFGAAVDERQALEATIAQSREWLAALAYVGPYREAVETSVLVLRGLTDEATGGIIAAPTTSLPEDPGGERNWDYRFTWLRDASLTVDALIAVGLDDKVDHWRDWLLRAIAGDPEDMQIMYRVDGGRDLPERELEHLPGYAGSSPVRIGNGAVGQRQHDVLGQVMLTLARLREIGHDDEHDSWHMQRALLTELERHWREPDQGLWEMRGEPQRFTHSLAMMWAAFDRGIRAIEEDGCDGDAERWKPIRAALHDEVMGACFSEATGSFRQHAGTDEVDASLLQLPTIGIVAATDPRFLGTIRRIEEQLVHHGIPLRYRTTGLDGLAGDEHPFVLCGFWLVIAYAQAGRVADAHGLMEQLLAHRNDVGLLAEEVDPVTGHHWGNHPQAFSHLGLVLAATAIAEAEAGRR</sequence>
<dbReference type="InterPro" id="IPR011613">
    <property type="entry name" value="GH15-like"/>
</dbReference>
<dbReference type="EMBL" id="BMLM01000001">
    <property type="protein sequence ID" value="GGN78989.1"/>
    <property type="molecule type" value="Genomic_DNA"/>
</dbReference>
<keyword evidence="4" id="KW-0378">Hydrolase</keyword>
<feature type="domain" description="GH15-like" evidence="2">
    <location>
        <begin position="239"/>
        <end position="604"/>
    </location>
</feature>
<reference evidence="5" key="1">
    <citation type="journal article" date="2019" name="Int. J. Syst. Evol. Microbiol.">
        <title>The Global Catalogue of Microorganisms (GCM) 10K type strain sequencing project: providing services to taxonomists for standard genome sequencing and annotation.</title>
        <authorList>
            <consortium name="The Broad Institute Genomics Platform"/>
            <consortium name="The Broad Institute Genome Sequencing Center for Infectious Disease"/>
            <person name="Wu L."/>
            <person name="Ma J."/>
        </authorList>
    </citation>
    <scope>NUCLEOTIDE SEQUENCE [LARGE SCALE GENOMIC DNA]</scope>
    <source>
        <strain evidence="5">CGMCC 1.6960</strain>
    </source>
</reference>
<dbReference type="Gene3D" id="1.50.10.10">
    <property type="match status" value="1"/>
</dbReference>
<protein>
    <submittedName>
        <fullName evidence="4">Glycoside hydrolase family 15</fullName>
    </submittedName>
</protein>